<dbReference type="EMBL" id="DSFP01000007">
    <property type="protein sequence ID" value="HEW45119.1"/>
    <property type="molecule type" value="Genomic_DNA"/>
</dbReference>
<gene>
    <name evidence="2" type="ORF">ENO47_00350</name>
</gene>
<comment type="caution">
    <text evidence="2">The sequence shown here is derived from an EMBL/GenBank/DDBJ whole genome shotgun (WGS) entry which is preliminary data.</text>
</comment>
<reference evidence="2" key="1">
    <citation type="journal article" date="2020" name="mSystems">
        <title>Genome- and Community-Level Interaction Insights into Carbon Utilization and Element Cycling Functions of Hydrothermarchaeota in Hydrothermal Sediment.</title>
        <authorList>
            <person name="Zhou Z."/>
            <person name="Liu Y."/>
            <person name="Xu W."/>
            <person name="Pan J."/>
            <person name="Luo Z.H."/>
            <person name="Li M."/>
        </authorList>
    </citation>
    <scope>NUCLEOTIDE SEQUENCE [LARGE SCALE GENOMIC DNA]</scope>
    <source>
        <strain evidence="2">SpSt-132</strain>
    </source>
</reference>
<name>A0A7C2V8W1_9AQUI</name>
<evidence type="ECO:0008006" key="3">
    <source>
        <dbReference type="Google" id="ProtNLM"/>
    </source>
</evidence>
<protein>
    <recommendedName>
        <fullName evidence="3">Flagellar assembly protein T C-terminal domain-containing protein</fullName>
    </recommendedName>
</protein>
<organism evidence="2">
    <name type="scientific">Hydrogenobacter sp</name>
    <dbReference type="NCBI Taxonomy" id="2152829"/>
    <lineage>
        <taxon>Bacteria</taxon>
        <taxon>Pseudomonadati</taxon>
        <taxon>Aquificota</taxon>
        <taxon>Aquificia</taxon>
        <taxon>Aquificales</taxon>
        <taxon>Aquificaceae</taxon>
        <taxon>Hydrogenobacter</taxon>
    </lineage>
</organism>
<feature type="chain" id="PRO_5027950744" description="Flagellar assembly protein T C-terminal domain-containing protein" evidence="1">
    <location>
        <begin position="19"/>
        <end position="501"/>
    </location>
</feature>
<sequence>MGRLILTFLLFFSFSVKAQEALDKVREFFGREGYVVKVEGSRVLIDLGKDKVRPGEEFDVVREGKEIVHPVTKQVIGKEKEKVGRIRVEEVQEGFSHARLLEGSAKEGDRVKLKVESACFDGGDELFFKLKAQLPDLKRGKACIYDIKELSDGIGVEYKGSPVAFFRVQSPTLGIERARLEDINLLAKSKMLRALPSLPLSADLCDLTGTGKEFLLVLYSGRLEAYELLKNDLVKRFDYGLPAGVSIGLQCGKIGEGNQDYVIVNMVSGDSASSLILKAVGDSLVPVVRNVPYIMGVLDKERPKESFVGQRYNFRDSFGQSVRLSLDRGGLKEIGAFLAPRGFRIDSAFYFGNYLVFTDSMGRVRVFRGDGEVFSTEEGFGGSYTFVEIPFEQGKINFIFNPKGTKAQFLNMPMAFVIKNHAGVVQKFLDILKYSRGELFIVGEKRKDLIFIKPLRGGNFEEAIQAVLTTKDGRILVITGRTGTLAIQNRGDVYEVELRAL</sequence>
<keyword evidence="1" id="KW-0732">Signal</keyword>
<evidence type="ECO:0000313" key="2">
    <source>
        <dbReference type="EMBL" id="HEW45119.1"/>
    </source>
</evidence>
<dbReference type="AlphaFoldDB" id="A0A7C2V8W1"/>
<accession>A0A7C2V8W1</accession>
<proteinExistence type="predicted"/>
<evidence type="ECO:0000256" key="1">
    <source>
        <dbReference type="SAM" id="SignalP"/>
    </source>
</evidence>
<feature type="signal peptide" evidence="1">
    <location>
        <begin position="1"/>
        <end position="18"/>
    </location>
</feature>